<dbReference type="InParanoid" id="A0A0D0E395"/>
<dbReference type="HOGENOM" id="CLU_013662_0_0_1"/>
<feature type="compositionally biased region" description="Polar residues" evidence="1">
    <location>
        <begin position="126"/>
        <end position="158"/>
    </location>
</feature>
<keyword evidence="3" id="KW-1185">Reference proteome</keyword>
<dbReference type="Proteomes" id="UP000054538">
    <property type="component" value="Unassembled WGS sequence"/>
</dbReference>
<dbReference type="EMBL" id="KN825049">
    <property type="protein sequence ID" value="KIK95319.1"/>
    <property type="molecule type" value="Genomic_DNA"/>
</dbReference>
<dbReference type="STRING" id="930991.A0A0D0E395"/>
<evidence type="ECO:0008006" key="4">
    <source>
        <dbReference type="Google" id="ProtNLM"/>
    </source>
</evidence>
<reference evidence="3" key="2">
    <citation type="submission" date="2015-01" db="EMBL/GenBank/DDBJ databases">
        <title>Evolutionary Origins and Diversification of the Mycorrhizal Mutualists.</title>
        <authorList>
            <consortium name="DOE Joint Genome Institute"/>
            <consortium name="Mycorrhizal Genomics Consortium"/>
            <person name="Kohler A."/>
            <person name="Kuo A."/>
            <person name="Nagy L.G."/>
            <person name="Floudas D."/>
            <person name="Copeland A."/>
            <person name="Barry K.W."/>
            <person name="Cichocki N."/>
            <person name="Veneault-Fourrey C."/>
            <person name="LaButti K."/>
            <person name="Lindquist E.A."/>
            <person name="Lipzen A."/>
            <person name="Lundell T."/>
            <person name="Morin E."/>
            <person name="Murat C."/>
            <person name="Riley R."/>
            <person name="Ohm R."/>
            <person name="Sun H."/>
            <person name="Tunlid A."/>
            <person name="Henrissat B."/>
            <person name="Grigoriev I.V."/>
            <person name="Hibbett D.S."/>
            <person name="Martin F."/>
        </authorList>
    </citation>
    <scope>NUCLEOTIDE SEQUENCE [LARGE SCALE GENOMIC DNA]</scope>
    <source>
        <strain evidence="3">Ve08.2h10</strain>
    </source>
</reference>
<evidence type="ECO:0000256" key="1">
    <source>
        <dbReference type="SAM" id="MobiDB-lite"/>
    </source>
</evidence>
<gene>
    <name evidence="2" type="ORF">PAXRUDRAFT_33048</name>
</gene>
<dbReference type="AlphaFoldDB" id="A0A0D0E395"/>
<organism evidence="2 3">
    <name type="scientific">Paxillus rubicundulus Ve08.2h10</name>
    <dbReference type="NCBI Taxonomy" id="930991"/>
    <lineage>
        <taxon>Eukaryota</taxon>
        <taxon>Fungi</taxon>
        <taxon>Dikarya</taxon>
        <taxon>Basidiomycota</taxon>
        <taxon>Agaricomycotina</taxon>
        <taxon>Agaricomycetes</taxon>
        <taxon>Agaricomycetidae</taxon>
        <taxon>Boletales</taxon>
        <taxon>Paxilineae</taxon>
        <taxon>Paxillaceae</taxon>
        <taxon>Paxillus</taxon>
    </lineage>
</organism>
<feature type="region of interest" description="Disordered" evidence="1">
    <location>
        <begin position="54"/>
        <end position="112"/>
    </location>
</feature>
<accession>A0A0D0E395</accession>
<dbReference type="OrthoDB" id="2368680at2759"/>
<sequence length="694" mass="76149">MSTGSSIPLNLGKLTVVQLKALCKERRITGYSKLSKAALLQKLVGGVAAPDAPGNLNASTPAPLKGPVSLGTNAPPPSSRTQDTTDAPEDSVPPAVHREESIKQVSQETIQDDPTTLSLLEGSATNSLSTPANLPESSLNPTSTTKLVATPRNVSSIKRTAHIDISPPPKRNKRSLLSRPKSTISGGGCESSVHSTIAPRQTFSVTSSVFKVPELPAVRGKRTHNNVLNITKQTSLLGIHSNGTIPHRIPGSGRFKPLTVSKPGLPLGSDSASRGNTLSIAPCTASKAVDSAFALNVPKMPAVLLFNISLPPRASERKWVHRWAIILSALSAEDREACCLVSRTFRYAVYLSATHILSKFYPGRRLDAILQKYPQNMTNFWPYFRLRRDEVFVRRQAFRRSFLGRYTDLMCHDPLHEQLWGSPDDEKQVEIALRFVLTRMWFAVSIGAYGHDSSAWTRSIVKNVREVVTDEIWQVDVQCSGTTHAFYVLEATCEVIGHPPLSEQSQMVAGQPLRADWTAYIFDRLSRSSLPAAPGPCSLLRCVKWSNLEEYHRGISKAWFHRVSDQDDAEGITKKGVAEKYILASVVANGLSGRWMSTSAMAQEFAGLPGNDAFSSRTIAQPVNMYLPAHHHVESIHFITSKGEDLHRAVAVVQTPAREYYILRENGMQVGCEEDGVAEVWQQILRCDNKGRAV</sequence>
<feature type="compositionally biased region" description="Polar residues" evidence="1">
    <location>
        <begin position="103"/>
        <end position="112"/>
    </location>
</feature>
<proteinExistence type="predicted"/>
<evidence type="ECO:0000313" key="3">
    <source>
        <dbReference type="Proteomes" id="UP000054538"/>
    </source>
</evidence>
<reference evidence="2 3" key="1">
    <citation type="submission" date="2014-04" db="EMBL/GenBank/DDBJ databases">
        <authorList>
            <consortium name="DOE Joint Genome Institute"/>
            <person name="Kuo A."/>
            <person name="Kohler A."/>
            <person name="Jargeat P."/>
            <person name="Nagy L.G."/>
            <person name="Floudas D."/>
            <person name="Copeland A."/>
            <person name="Barry K.W."/>
            <person name="Cichocki N."/>
            <person name="Veneault-Fourrey C."/>
            <person name="LaButti K."/>
            <person name="Lindquist E.A."/>
            <person name="Lipzen A."/>
            <person name="Lundell T."/>
            <person name="Morin E."/>
            <person name="Murat C."/>
            <person name="Sun H."/>
            <person name="Tunlid A."/>
            <person name="Henrissat B."/>
            <person name="Grigoriev I.V."/>
            <person name="Hibbett D.S."/>
            <person name="Martin F."/>
            <person name="Nordberg H.P."/>
            <person name="Cantor M.N."/>
            <person name="Hua S.X."/>
        </authorList>
    </citation>
    <scope>NUCLEOTIDE SEQUENCE [LARGE SCALE GENOMIC DNA]</scope>
    <source>
        <strain evidence="2 3">Ve08.2h10</strain>
    </source>
</reference>
<protein>
    <recommendedName>
        <fullName evidence="4">Rho termination factor N-terminal domain-containing protein</fullName>
    </recommendedName>
</protein>
<evidence type="ECO:0000313" key="2">
    <source>
        <dbReference type="EMBL" id="KIK95319.1"/>
    </source>
</evidence>
<feature type="region of interest" description="Disordered" evidence="1">
    <location>
        <begin position="126"/>
        <end position="195"/>
    </location>
</feature>
<name>A0A0D0E395_9AGAM</name>